<reference evidence="2 3" key="1">
    <citation type="journal article" date="2023" name="G3 (Bethesda)">
        <title>A chromosome-length genome assembly and annotation of blackberry (Rubus argutus, cv. 'Hillquist').</title>
        <authorList>
            <person name="Bruna T."/>
            <person name="Aryal R."/>
            <person name="Dudchenko O."/>
            <person name="Sargent D.J."/>
            <person name="Mead D."/>
            <person name="Buti M."/>
            <person name="Cavallini A."/>
            <person name="Hytonen T."/>
            <person name="Andres J."/>
            <person name="Pham M."/>
            <person name="Weisz D."/>
            <person name="Mascagni F."/>
            <person name="Usai G."/>
            <person name="Natali L."/>
            <person name="Bassil N."/>
            <person name="Fernandez G.E."/>
            <person name="Lomsadze A."/>
            <person name="Armour M."/>
            <person name="Olukolu B."/>
            <person name="Poorten T."/>
            <person name="Britton C."/>
            <person name="Davik J."/>
            <person name="Ashrafi H."/>
            <person name="Aiden E.L."/>
            <person name="Borodovsky M."/>
            <person name="Worthington M."/>
        </authorList>
    </citation>
    <scope>NUCLEOTIDE SEQUENCE [LARGE SCALE GENOMIC DNA]</scope>
    <source>
        <strain evidence="2">PI 553951</strain>
    </source>
</reference>
<feature type="region of interest" description="Disordered" evidence="1">
    <location>
        <begin position="1"/>
        <end position="47"/>
    </location>
</feature>
<dbReference type="AlphaFoldDB" id="A0AAW1YPX8"/>
<protein>
    <submittedName>
        <fullName evidence="2">Uncharacterized protein</fullName>
    </submittedName>
</protein>
<proteinExistence type="predicted"/>
<keyword evidence="3" id="KW-1185">Reference proteome</keyword>
<organism evidence="2 3">
    <name type="scientific">Rubus argutus</name>
    <name type="common">Southern blackberry</name>
    <dbReference type="NCBI Taxonomy" id="59490"/>
    <lineage>
        <taxon>Eukaryota</taxon>
        <taxon>Viridiplantae</taxon>
        <taxon>Streptophyta</taxon>
        <taxon>Embryophyta</taxon>
        <taxon>Tracheophyta</taxon>
        <taxon>Spermatophyta</taxon>
        <taxon>Magnoliopsida</taxon>
        <taxon>eudicotyledons</taxon>
        <taxon>Gunneridae</taxon>
        <taxon>Pentapetalae</taxon>
        <taxon>rosids</taxon>
        <taxon>fabids</taxon>
        <taxon>Rosales</taxon>
        <taxon>Rosaceae</taxon>
        <taxon>Rosoideae</taxon>
        <taxon>Rosoideae incertae sedis</taxon>
        <taxon>Rubus</taxon>
    </lineage>
</organism>
<evidence type="ECO:0000256" key="1">
    <source>
        <dbReference type="SAM" id="MobiDB-lite"/>
    </source>
</evidence>
<dbReference type="Proteomes" id="UP001457282">
    <property type="component" value="Unassembled WGS sequence"/>
</dbReference>
<feature type="compositionally biased region" description="Polar residues" evidence="1">
    <location>
        <begin position="25"/>
        <end position="47"/>
    </location>
</feature>
<gene>
    <name evidence="2" type="ORF">M0R45_006054</name>
</gene>
<accession>A0AAW1YPX8</accession>
<comment type="caution">
    <text evidence="2">The sequence shown here is derived from an EMBL/GenBank/DDBJ whole genome shotgun (WGS) entry which is preliminary data.</text>
</comment>
<dbReference type="EMBL" id="JBEDUW010000001">
    <property type="protein sequence ID" value="KAK9950569.1"/>
    <property type="molecule type" value="Genomic_DNA"/>
</dbReference>
<evidence type="ECO:0000313" key="3">
    <source>
        <dbReference type="Proteomes" id="UP001457282"/>
    </source>
</evidence>
<evidence type="ECO:0000313" key="2">
    <source>
        <dbReference type="EMBL" id="KAK9950569.1"/>
    </source>
</evidence>
<sequence>MDQQQSRSHRTRRRASTSAQHHPHQSTPAIPSVQASLPSSTAIDRSVQLTQANETATAGIKSQSRRRSHLVAVDPKYPAAHVAVN</sequence>
<name>A0AAW1YPX8_RUBAR</name>